<dbReference type="KEGG" id="bko:CKF48_03910"/>
<reference evidence="7 8" key="1">
    <citation type="submission" date="2017-08" db="EMBL/GenBank/DDBJ databases">
        <title>Complete Genome Sequence of Bacillus kochii Oregon-R-modENCODE STRAIN BDGP4, isolated from Drosophila melanogaster gut.</title>
        <authorList>
            <person name="Wan K.H."/>
            <person name="Yu C."/>
            <person name="Park S."/>
            <person name="Hammonds A.S."/>
            <person name="Booth B.W."/>
            <person name="Celniker S.E."/>
        </authorList>
    </citation>
    <scope>NUCLEOTIDE SEQUENCE [LARGE SCALE GENOMIC DNA]</scope>
    <source>
        <strain evidence="7 8">BDGP4</strain>
    </source>
</reference>
<dbReference type="Pfam" id="PF00355">
    <property type="entry name" value="Rieske"/>
    <property type="match status" value="1"/>
</dbReference>
<dbReference type="AlphaFoldDB" id="A0A248TEJ2"/>
<evidence type="ECO:0000259" key="6">
    <source>
        <dbReference type="PROSITE" id="PS51296"/>
    </source>
</evidence>
<dbReference type="InterPro" id="IPR038010">
    <property type="entry name" value="YhfW_C"/>
</dbReference>
<dbReference type="InterPro" id="IPR006076">
    <property type="entry name" value="FAD-dep_OxRdtase"/>
</dbReference>
<keyword evidence="3" id="KW-0408">Iron</keyword>
<dbReference type="GO" id="GO:0016705">
    <property type="term" value="F:oxidoreductase activity, acting on paired donors, with incorporation or reduction of molecular oxygen"/>
    <property type="evidence" value="ECO:0007669"/>
    <property type="project" value="UniProtKB-ARBA"/>
</dbReference>
<dbReference type="GO" id="GO:0016020">
    <property type="term" value="C:membrane"/>
    <property type="evidence" value="ECO:0007669"/>
    <property type="project" value="InterPro"/>
</dbReference>
<keyword evidence="1" id="KW-0001">2Fe-2S</keyword>
<keyword evidence="2" id="KW-0479">Metal-binding</keyword>
<dbReference type="RefSeq" id="WP_095370117.1">
    <property type="nucleotide sequence ID" value="NZ_CP022983.1"/>
</dbReference>
<evidence type="ECO:0000313" key="8">
    <source>
        <dbReference type="Proteomes" id="UP000215137"/>
    </source>
</evidence>
<evidence type="ECO:0000256" key="5">
    <source>
        <dbReference type="ARBA" id="ARBA00023157"/>
    </source>
</evidence>
<dbReference type="CDD" id="cd03477">
    <property type="entry name" value="Rieske_YhfW_C"/>
    <property type="match status" value="1"/>
</dbReference>
<feature type="domain" description="Rieske" evidence="6">
    <location>
        <begin position="423"/>
        <end position="507"/>
    </location>
</feature>
<evidence type="ECO:0000256" key="4">
    <source>
        <dbReference type="ARBA" id="ARBA00023014"/>
    </source>
</evidence>
<protein>
    <submittedName>
        <fullName evidence="7">FAD-dependent oxidoreductase</fullName>
    </submittedName>
</protein>
<dbReference type="PROSITE" id="PS51296">
    <property type="entry name" value="RIESKE"/>
    <property type="match status" value="1"/>
</dbReference>
<dbReference type="FunFam" id="2.102.10.10:FF:000014">
    <property type="entry name" value="Oxidoreductase, FAD dependent"/>
    <property type="match status" value="1"/>
</dbReference>
<dbReference type="SUPFAM" id="SSF51905">
    <property type="entry name" value="FAD/NAD(P)-binding domain"/>
    <property type="match status" value="1"/>
</dbReference>
<dbReference type="PANTHER" id="PTHR13847:SF274">
    <property type="entry name" value="RIESKE 2FE-2S IRON-SULFUR PROTEIN YHFW-RELATED"/>
    <property type="match status" value="1"/>
</dbReference>
<dbReference type="Gene3D" id="2.102.10.10">
    <property type="entry name" value="Rieske [2Fe-2S] iron-sulphur domain"/>
    <property type="match status" value="1"/>
</dbReference>
<sequence>MNNEKNNMPKYPQSYWLEAKQLQYQSLDGNTKTDVVIIGSGITGITSAYLLAKEGLKVILLDAGEVLAGTTGHTTAKVTAQHGLIYDELIEHFGIEQARLYYEAQADAIKMIEKEAANINCDFSNESSFIYATNDQYSEKLTFEYDAYKRLGIIGQLKESIPFSIPTTGVLEMNNQAQFHPVKYLEGLLKRFIDLGGTVYEQTTVVDIEEGKQPVVITNKGHRILCNYVVMASHSPFLKWKGLYFSRLLPERSYVIAIESDDDFEGNMYYCANNPVRSIRATTSEETGKKLILIGGEGHKTGKGINTYQHYETLQAFSNEVFGEKPITFRWSAQDLTSLDKIPYIGPITSNENNIFVATGYRKWGMTNGTAAGILLKDLITEQHTPYQELFNPSRFHANPSIKNFITYNADVAGQLIKGKLEPEFKHPEDLANNEGGLVKVDGKRRGCYRDDDGQLHIVDTTCTHLGCETEWNAGDRTWDCPCHGSRFSYDGEVIEGPATEPLEKMD</sequence>
<gene>
    <name evidence="7" type="ORF">CKF48_03910</name>
</gene>
<dbReference type="InterPro" id="IPR036922">
    <property type="entry name" value="Rieske_2Fe-2S_sf"/>
</dbReference>
<evidence type="ECO:0000313" key="7">
    <source>
        <dbReference type="EMBL" id="ASV66542.1"/>
    </source>
</evidence>
<dbReference type="GO" id="GO:0051537">
    <property type="term" value="F:2 iron, 2 sulfur cluster binding"/>
    <property type="evidence" value="ECO:0007669"/>
    <property type="project" value="UniProtKB-KW"/>
</dbReference>
<dbReference type="Pfam" id="PF01266">
    <property type="entry name" value="DAO"/>
    <property type="match status" value="1"/>
</dbReference>
<dbReference type="GO" id="GO:0046872">
    <property type="term" value="F:metal ion binding"/>
    <property type="evidence" value="ECO:0007669"/>
    <property type="project" value="UniProtKB-KW"/>
</dbReference>
<name>A0A248TEJ2_9BACI</name>
<dbReference type="InterPro" id="IPR036188">
    <property type="entry name" value="FAD/NAD-bd_sf"/>
</dbReference>
<dbReference type="EMBL" id="CP022983">
    <property type="protein sequence ID" value="ASV66542.1"/>
    <property type="molecule type" value="Genomic_DNA"/>
</dbReference>
<dbReference type="InterPro" id="IPR017941">
    <property type="entry name" value="Rieske_2Fe-2S"/>
</dbReference>
<dbReference type="GO" id="GO:0004497">
    <property type="term" value="F:monooxygenase activity"/>
    <property type="evidence" value="ECO:0007669"/>
    <property type="project" value="UniProtKB-ARBA"/>
</dbReference>
<accession>A0A248TEJ2</accession>
<dbReference type="InterPro" id="IPR005805">
    <property type="entry name" value="Rieske_Fe-S_prot_C"/>
</dbReference>
<dbReference type="SUPFAM" id="SSF50022">
    <property type="entry name" value="ISP domain"/>
    <property type="match status" value="1"/>
</dbReference>
<evidence type="ECO:0000256" key="2">
    <source>
        <dbReference type="ARBA" id="ARBA00022723"/>
    </source>
</evidence>
<dbReference type="PANTHER" id="PTHR13847">
    <property type="entry name" value="SARCOSINE DEHYDROGENASE-RELATED"/>
    <property type="match status" value="1"/>
</dbReference>
<organism evidence="7 8">
    <name type="scientific">Cytobacillus kochii</name>
    <dbReference type="NCBI Taxonomy" id="859143"/>
    <lineage>
        <taxon>Bacteria</taxon>
        <taxon>Bacillati</taxon>
        <taxon>Bacillota</taxon>
        <taxon>Bacilli</taxon>
        <taxon>Bacillales</taxon>
        <taxon>Bacillaceae</taxon>
        <taxon>Cytobacillus</taxon>
    </lineage>
</organism>
<keyword evidence="4" id="KW-0411">Iron-sulfur</keyword>
<dbReference type="GO" id="GO:0005737">
    <property type="term" value="C:cytoplasm"/>
    <property type="evidence" value="ECO:0007669"/>
    <property type="project" value="TreeGrafter"/>
</dbReference>
<dbReference type="Gene3D" id="3.30.9.10">
    <property type="entry name" value="D-Amino Acid Oxidase, subunit A, domain 2"/>
    <property type="match status" value="1"/>
</dbReference>
<keyword evidence="5" id="KW-1015">Disulfide bond</keyword>
<dbReference type="PRINTS" id="PR00162">
    <property type="entry name" value="RIESKE"/>
</dbReference>
<dbReference type="Proteomes" id="UP000215137">
    <property type="component" value="Chromosome"/>
</dbReference>
<dbReference type="OrthoDB" id="9767869at2"/>
<keyword evidence="8" id="KW-1185">Reference proteome</keyword>
<dbReference type="Gene3D" id="3.50.50.60">
    <property type="entry name" value="FAD/NAD(P)-binding domain"/>
    <property type="match status" value="1"/>
</dbReference>
<evidence type="ECO:0000256" key="3">
    <source>
        <dbReference type="ARBA" id="ARBA00023004"/>
    </source>
</evidence>
<evidence type="ECO:0000256" key="1">
    <source>
        <dbReference type="ARBA" id="ARBA00022714"/>
    </source>
</evidence>
<proteinExistence type="predicted"/>